<gene>
    <name evidence="2" type="ORF">MEUPH1_LOCUS20485</name>
</gene>
<comment type="caution">
    <text evidence="2">The sequence shown here is derived from an EMBL/GenBank/DDBJ whole genome shotgun (WGS) entry which is preliminary data.</text>
</comment>
<dbReference type="EMBL" id="CARXXK010000004">
    <property type="protein sequence ID" value="CAI6365817.1"/>
    <property type="molecule type" value="Genomic_DNA"/>
</dbReference>
<sequence length="105" mass="11332">MLVGELHGRDVSVPYARGPTKNTAAARFVYGVVALGFPPTDTIGGGSERRRHRSPVAPYRQRPAGRSAATRTAVAEDRPSRKKSSARTPYPNGDQNANRCGRART</sequence>
<organism evidence="2 3">
    <name type="scientific">Macrosiphum euphorbiae</name>
    <name type="common">potato aphid</name>
    <dbReference type="NCBI Taxonomy" id="13131"/>
    <lineage>
        <taxon>Eukaryota</taxon>
        <taxon>Metazoa</taxon>
        <taxon>Ecdysozoa</taxon>
        <taxon>Arthropoda</taxon>
        <taxon>Hexapoda</taxon>
        <taxon>Insecta</taxon>
        <taxon>Pterygota</taxon>
        <taxon>Neoptera</taxon>
        <taxon>Paraneoptera</taxon>
        <taxon>Hemiptera</taxon>
        <taxon>Sternorrhyncha</taxon>
        <taxon>Aphidomorpha</taxon>
        <taxon>Aphidoidea</taxon>
        <taxon>Aphididae</taxon>
        <taxon>Macrosiphini</taxon>
        <taxon>Macrosiphum</taxon>
    </lineage>
</organism>
<proteinExistence type="predicted"/>
<name>A0AAV0XE30_9HEMI</name>
<protein>
    <submittedName>
        <fullName evidence="2">Uncharacterized protein</fullName>
    </submittedName>
</protein>
<accession>A0AAV0XE30</accession>
<evidence type="ECO:0000313" key="3">
    <source>
        <dbReference type="Proteomes" id="UP001160148"/>
    </source>
</evidence>
<reference evidence="2 3" key="1">
    <citation type="submission" date="2023-01" db="EMBL/GenBank/DDBJ databases">
        <authorList>
            <person name="Whitehead M."/>
        </authorList>
    </citation>
    <scope>NUCLEOTIDE SEQUENCE [LARGE SCALE GENOMIC DNA]</scope>
</reference>
<dbReference type="Proteomes" id="UP001160148">
    <property type="component" value="Unassembled WGS sequence"/>
</dbReference>
<feature type="region of interest" description="Disordered" evidence="1">
    <location>
        <begin position="38"/>
        <end position="105"/>
    </location>
</feature>
<dbReference type="AlphaFoldDB" id="A0AAV0XE30"/>
<evidence type="ECO:0000313" key="2">
    <source>
        <dbReference type="EMBL" id="CAI6365817.1"/>
    </source>
</evidence>
<evidence type="ECO:0000256" key="1">
    <source>
        <dbReference type="SAM" id="MobiDB-lite"/>
    </source>
</evidence>
<keyword evidence="3" id="KW-1185">Reference proteome</keyword>